<dbReference type="GO" id="GO:0005737">
    <property type="term" value="C:cytoplasm"/>
    <property type="evidence" value="ECO:0007669"/>
    <property type="project" value="UniProtKB-SubCell"/>
</dbReference>
<dbReference type="AlphaFoldDB" id="A0A177P2J4"/>
<comment type="similarity">
    <text evidence="2 5">Belongs to the RecX family.</text>
</comment>
<sequence>MTDESIANPLERRQRIESICVRLLARREHSRRELLDKLAMRGFERDEVAAVIDDLSRQNWQNDARYAECYIRERIAKGYGPLRIAYELQQRGIADADLDARAEEQGGWLNLALDVYAGKYGDETSLPPNEWAKRSRFLQQRGFSGETIKRVFVVLKIKMRSS</sequence>
<dbReference type="RefSeq" id="WP_064025787.1">
    <property type="nucleotide sequence ID" value="NZ_LUUK01000056.1"/>
</dbReference>
<comment type="subcellular location">
    <subcellularLocation>
        <location evidence="1 5">Cytoplasm</location>
    </subcellularLocation>
</comment>
<comment type="function">
    <text evidence="5">Modulates RecA activity.</text>
</comment>
<dbReference type="Pfam" id="PF21981">
    <property type="entry name" value="RecX_HTH3"/>
    <property type="match status" value="1"/>
</dbReference>
<dbReference type="PANTHER" id="PTHR33602:SF1">
    <property type="entry name" value="REGULATORY PROTEIN RECX FAMILY PROTEIN"/>
    <property type="match status" value="1"/>
</dbReference>
<dbReference type="InterPro" id="IPR036388">
    <property type="entry name" value="WH-like_DNA-bd_sf"/>
</dbReference>
<evidence type="ECO:0000313" key="9">
    <source>
        <dbReference type="EMBL" id="OAI23683.1"/>
    </source>
</evidence>
<reference evidence="10" key="1">
    <citation type="submission" date="2016-03" db="EMBL/GenBank/DDBJ databases">
        <authorList>
            <person name="Heylen K."/>
            <person name="De Vos P."/>
            <person name="Vekeman B."/>
        </authorList>
    </citation>
    <scope>NUCLEOTIDE SEQUENCE [LARGE SCALE GENOMIC DNA]</scope>
    <source>
        <strain evidence="10">R-45383</strain>
    </source>
</reference>
<evidence type="ECO:0000256" key="4">
    <source>
        <dbReference type="ARBA" id="ARBA00022490"/>
    </source>
</evidence>
<dbReference type="InterPro" id="IPR053926">
    <property type="entry name" value="RecX_HTH_1st"/>
</dbReference>
<dbReference type="HAMAP" id="MF_01114">
    <property type="entry name" value="RecX"/>
    <property type="match status" value="1"/>
</dbReference>
<dbReference type="InterPro" id="IPR053924">
    <property type="entry name" value="RecX_HTH_2nd"/>
</dbReference>
<evidence type="ECO:0000259" key="7">
    <source>
        <dbReference type="Pfam" id="PF21981"/>
    </source>
</evidence>
<dbReference type="STRING" id="702114.A1355_01545"/>
<dbReference type="PANTHER" id="PTHR33602">
    <property type="entry name" value="REGULATORY PROTEIN RECX FAMILY PROTEIN"/>
    <property type="match status" value="1"/>
</dbReference>
<feature type="domain" description="RecX third three-helical" evidence="7">
    <location>
        <begin position="111"/>
        <end position="151"/>
    </location>
</feature>
<dbReference type="InterPro" id="IPR053925">
    <property type="entry name" value="RecX_HTH_3rd"/>
</dbReference>
<comment type="caution">
    <text evidence="9">The sequence shown here is derived from an EMBL/GenBank/DDBJ whole genome shotgun (WGS) entry which is preliminary data.</text>
</comment>
<keyword evidence="10" id="KW-1185">Reference proteome</keyword>
<accession>A0A177P2J4</accession>
<dbReference type="GO" id="GO:0006282">
    <property type="term" value="P:regulation of DNA repair"/>
    <property type="evidence" value="ECO:0007669"/>
    <property type="project" value="UniProtKB-UniRule"/>
</dbReference>
<evidence type="ECO:0000259" key="6">
    <source>
        <dbReference type="Pfam" id="PF02631"/>
    </source>
</evidence>
<evidence type="ECO:0000256" key="2">
    <source>
        <dbReference type="ARBA" id="ARBA00009695"/>
    </source>
</evidence>
<gene>
    <name evidence="5" type="primary">recX</name>
    <name evidence="9" type="ORF">A1355_01545</name>
</gene>
<keyword evidence="4 5" id="KW-0963">Cytoplasm</keyword>
<evidence type="ECO:0000256" key="5">
    <source>
        <dbReference type="HAMAP-Rule" id="MF_01114"/>
    </source>
</evidence>
<feature type="domain" description="RecX first three-helical" evidence="8">
    <location>
        <begin position="19"/>
        <end position="55"/>
    </location>
</feature>
<dbReference type="Pfam" id="PF21982">
    <property type="entry name" value="RecX_HTH1"/>
    <property type="match status" value="1"/>
</dbReference>
<dbReference type="InterPro" id="IPR003783">
    <property type="entry name" value="Regulatory_RecX"/>
</dbReference>
<dbReference type="EMBL" id="LUUK01000056">
    <property type="protein sequence ID" value="OAI23683.1"/>
    <property type="molecule type" value="Genomic_DNA"/>
</dbReference>
<evidence type="ECO:0000256" key="3">
    <source>
        <dbReference type="ARBA" id="ARBA00018111"/>
    </source>
</evidence>
<proteinExistence type="inferred from homology"/>
<dbReference type="Proteomes" id="UP000077628">
    <property type="component" value="Unassembled WGS sequence"/>
</dbReference>
<name>A0A177P2J4_9GAMM</name>
<dbReference type="Gene3D" id="1.10.10.10">
    <property type="entry name" value="Winged helix-like DNA-binding domain superfamily/Winged helix DNA-binding domain"/>
    <property type="match status" value="3"/>
</dbReference>
<organism evidence="9 10">
    <name type="scientific">Methylomonas koyamae</name>
    <dbReference type="NCBI Taxonomy" id="702114"/>
    <lineage>
        <taxon>Bacteria</taxon>
        <taxon>Pseudomonadati</taxon>
        <taxon>Pseudomonadota</taxon>
        <taxon>Gammaproteobacteria</taxon>
        <taxon>Methylococcales</taxon>
        <taxon>Methylococcaceae</taxon>
        <taxon>Methylomonas</taxon>
    </lineage>
</organism>
<feature type="domain" description="RecX second three-helical" evidence="6">
    <location>
        <begin position="62"/>
        <end position="99"/>
    </location>
</feature>
<protein>
    <recommendedName>
        <fullName evidence="3 5">Regulatory protein RecX</fullName>
    </recommendedName>
</protein>
<evidence type="ECO:0000256" key="1">
    <source>
        <dbReference type="ARBA" id="ARBA00004496"/>
    </source>
</evidence>
<evidence type="ECO:0000259" key="8">
    <source>
        <dbReference type="Pfam" id="PF21982"/>
    </source>
</evidence>
<evidence type="ECO:0000313" key="10">
    <source>
        <dbReference type="Proteomes" id="UP000077628"/>
    </source>
</evidence>
<dbReference type="Pfam" id="PF02631">
    <property type="entry name" value="RecX_HTH2"/>
    <property type="match status" value="1"/>
</dbReference>